<dbReference type="PANTHER" id="PTHR12984:SF16">
    <property type="entry name" value="BLACK MATCH, ISOFORM H"/>
    <property type="match status" value="1"/>
</dbReference>
<dbReference type="GO" id="GO:0004672">
    <property type="term" value="F:protein kinase activity"/>
    <property type="evidence" value="ECO:0007669"/>
    <property type="project" value="InterPro"/>
</dbReference>
<comment type="caution">
    <text evidence="4">The sequence shown here is derived from an EMBL/GenBank/DDBJ whole genome shotgun (WGS) entry which is preliminary data.</text>
</comment>
<dbReference type="InterPro" id="IPR011009">
    <property type="entry name" value="Kinase-like_dom_sf"/>
</dbReference>
<dbReference type="SUPFAM" id="SSF56112">
    <property type="entry name" value="Protein kinase-like (PK-like)"/>
    <property type="match status" value="1"/>
</dbReference>
<feature type="compositionally biased region" description="Low complexity" evidence="2">
    <location>
        <begin position="533"/>
        <end position="560"/>
    </location>
</feature>
<dbReference type="InterPro" id="IPR011989">
    <property type="entry name" value="ARM-like"/>
</dbReference>
<dbReference type="EMBL" id="LNIX01000001">
    <property type="protein sequence ID" value="OXA61727.1"/>
    <property type="molecule type" value="Genomic_DNA"/>
</dbReference>
<dbReference type="PANTHER" id="PTHR12984">
    <property type="entry name" value="SCY1-RELATED S/T PROTEIN KINASE-LIKE"/>
    <property type="match status" value="1"/>
</dbReference>
<dbReference type="Gene3D" id="1.25.10.10">
    <property type="entry name" value="Leucine-rich Repeat Variant"/>
    <property type="match status" value="1"/>
</dbReference>
<evidence type="ECO:0000259" key="3">
    <source>
        <dbReference type="PROSITE" id="PS50011"/>
    </source>
</evidence>
<dbReference type="Proteomes" id="UP000198287">
    <property type="component" value="Unassembled WGS sequence"/>
</dbReference>
<dbReference type="InterPro" id="IPR016024">
    <property type="entry name" value="ARM-type_fold"/>
</dbReference>
<dbReference type="GO" id="GO:0005524">
    <property type="term" value="F:ATP binding"/>
    <property type="evidence" value="ECO:0007669"/>
    <property type="project" value="InterPro"/>
</dbReference>
<keyword evidence="5" id="KW-1185">Reference proteome</keyword>
<evidence type="ECO:0000256" key="1">
    <source>
        <dbReference type="ARBA" id="ARBA00038349"/>
    </source>
</evidence>
<protein>
    <submittedName>
        <fullName evidence="4">SCY1-like protein 2</fullName>
    </submittedName>
</protein>
<evidence type="ECO:0000256" key="2">
    <source>
        <dbReference type="SAM" id="MobiDB-lite"/>
    </source>
</evidence>
<dbReference type="OrthoDB" id="79687at2759"/>
<evidence type="ECO:0000313" key="4">
    <source>
        <dbReference type="EMBL" id="OXA61727.1"/>
    </source>
</evidence>
<dbReference type="SUPFAM" id="SSF48371">
    <property type="entry name" value="ARM repeat"/>
    <property type="match status" value="1"/>
</dbReference>
<dbReference type="AlphaFoldDB" id="A0A226EX52"/>
<dbReference type="InterPro" id="IPR051177">
    <property type="entry name" value="CIK-Related_Protein"/>
</dbReference>
<gene>
    <name evidence="4" type="ORF">Fcan01_02306</name>
</gene>
<reference evidence="4 5" key="1">
    <citation type="submission" date="2015-12" db="EMBL/GenBank/DDBJ databases">
        <title>The genome of Folsomia candida.</title>
        <authorList>
            <person name="Faddeeva A."/>
            <person name="Derks M.F."/>
            <person name="Anvar Y."/>
            <person name="Smit S."/>
            <person name="Van Straalen N."/>
            <person name="Roelofs D."/>
        </authorList>
    </citation>
    <scope>NUCLEOTIDE SEQUENCE [LARGE SCALE GENOMIC DNA]</scope>
    <source>
        <strain evidence="4 5">VU population</strain>
        <tissue evidence="4">Whole body</tissue>
    </source>
</reference>
<dbReference type="Gene3D" id="1.10.510.10">
    <property type="entry name" value="Transferase(Phosphotransferase) domain 1"/>
    <property type="match status" value="1"/>
</dbReference>
<feature type="region of interest" description="Disordered" evidence="2">
    <location>
        <begin position="472"/>
        <end position="521"/>
    </location>
</feature>
<name>A0A226EX52_FOLCA</name>
<dbReference type="OMA" id="RRECISE"/>
<dbReference type="InterPro" id="IPR000719">
    <property type="entry name" value="Prot_kinase_dom"/>
</dbReference>
<organism evidence="4 5">
    <name type="scientific">Folsomia candida</name>
    <name type="common">Springtail</name>
    <dbReference type="NCBI Taxonomy" id="158441"/>
    <lineage>
        <taxon>Eukaryota</taxon>
        <taxon>Metazoa</taxon>
        <taxon>Ecdysozoa</taxon>
        <taxon>Arthropoda</taxon>
        <taxon>Hexapoda</taxon>
        <taxon>Collembola</taxon>
        <taxon>Entomobryomorpha</taxon>
        <taxon>Isotomoidea</taxon>
        <taxon>Isotomidae</taxon>
        <taxon>Proisotominae</taxon>
        <taxon>Folsomia</taxon>
    </lineage>
</organism>
<feature type="compositionally biased region" description="Polar residues" evidence="2">
    <location>
        <begin position="561"/>
        <end position="570"/>
    </location>
</feature>
<dbReference type="PROSITE" id="PS50011">
    <property type="entry name" value="PROTEIN_KINASE_DOM"/>
    <property type="match status" value="1"/>
</dbReference>
<feature type="domain" description="Protein kinase" evidence="3">
    <location>
        <begin position="1"/>
        <end position="84"/>
    </location>
</feature>
<feature type="region of interest" description="Disordered" evidence="2">
    <location>
        <begin position="533"/>
        <end position="576"/>
    </location>
</feature>
<sequence length="576" mass="64193">MCSIMSDMFSLGMVITAIFNGGKPLIQSNHSSSQYLKQVEMLDSLVADFLPKVPLGLHEAVQRLLCKEPRQRPTSQLLALIKYFADPAIYTLQYLDIITMKDPSQKAHFYRHQLSDVLPYIPKKLWFQHVWPTLRDEMKTQEVLAAALQPIFLLISQSTAEEFQNIILPSFKHVFSSPKSIQASVTLLENLHIILEKNVQPELLNNEILPMLQNAFESTTIQVQSASLISASLVAEYLDETFIRKIILPRLKGIYEKYCGDLKVLVNILMCLEKIIPKLERSTIIEDVLPILCENATSRQDPDIIGKLTDIYRLMLSDNKKYGLSVNLMATRVMPSLLPQTVNPRLHLEQFSMLLAVLQEMLEHIDRNQRNKLKLDHHIVTHSGHGQAQKEYAYSKTNNKGLRHQRSSDNMSIGPFTTPMFVPNVHIENTATLSIGPTIPCQRKTSSAEDMMMRKNSSADNTLMAPKIRLAPSSALSSPGEPLPVRRHSSIGPQERKNSSNSVNLSPPALTRNIVGGSMPNTTGNVVPFSLSGSMSSLKSRRPSMLSSSASAVHNSSQPSNTTGILQQLGSGVVSL</sequence>
<accession>A0A226EX52</accession>
<comment type="similarity">
    <text evidence="1">Belongs to the protein kinase superfamily.</text>
</comment>
<evidence type="ECO:0000313" key="5">
    <source>
        <dbReference type="Proteomes" id="UP000198287"/>
    </source>
</evidence>
<proteinExistence type="inferred from homology"/>